<feature type="domain" description="RNA-binding S4" evidence="11">
    <location>
        <begin position="98"/>
        <end position="160"/>
    </location>
</feature>
<gene>
    <name evidence="10 13" type="primary">rpsD</name>
    <name evidence="13" type="ORF">PRVXT_000195</name>
</gene>
<dbReference type="EMBL" id="CP158367">
    <property type="protein sequence ID" value="XBX75090.1"/>
    <property type="molecule type" value="Genomic_DNA"/>
</dbReference>
<dbReference type="PANTHER" id="PTHR11831:SF4">
    <property type="entry name" value="SMALL RIBOSOMAL SUBUNIT PROTEIN US4M"/>
    <property type="match status" value="1"/>
</dbReference>
<organism evidence="13">
    <name type="scientific">Proteinivorax tanatarense</name>
    <dbReference type="NCBI Taxonomy" id="1260629"/>
    <lineage>
        <taxon>Bacteria</taxon>
        <taxon>Bacillati</taxon>
        <taxon>Bacillota</taxon>
        <taxon>Clostridia</taxon>
        <taxon>Eubacteriales</taxon>
        <taxon>Proteinivoracaceae</taxon>
        <taxon>Proteinivorax</taxon>
    </lineage>
</organism>
<feature type="domain" description="Small ribosomal subunit protein uS4 N-terminal" evidence="12">
    <location>
        <begin position="3"/>
        <end position="97"/>
    </location>
</feature>
<sequence length="208" mass="24029">MARYTESVCRQCRREGTKLFLKGERCYTPKCAVDRRAYAPGQHGQSRKKVSEYGLQLREKQKVRRIYGVLEKQFRNYFKEANRLPGITGDNLLQLLEQRLDNVVFRLGFATSRVEGRQLVNHGHFLVNGKKVNIPSYQIQPGDVIEVKEKSKNSPRLKEIKEIAATQNTVAWLERDVESLSGKVVAAPKREDIDMPIEEHLIVELYSR</sequence>
<evidence type="ECO:0000259" key="11">
    <source>
        <dbReference type="SMART" id="SM00363"/>
    </source>
</evidence>
<dbReference type="GO" id="GO:0006412">
    <property type="term" value="P:translation"/>
    <property type="evidence" value="ECO:0007669"/>
    <property type="project" value="UniProtKB-UniRule"/>
</dbReference>
<comment type="function">
    <text evidence="1 10">With S5 and S12 plays an important role in translational accuracy.</text>
</comment>
<dbReference type="AlphaFoldDB" id="A0AAU7VM21"/>
<comment type="function">
    <text evidence="2 10">One of the primary rRNA binding proteins, it binds directly to 16S rRNA where it nucleates assembly of the body of the 30S subunit.</text>
</comment>
<dbReference type="Pfam" id="PF01479">
    <property type="entry name" value="S4"/>
    <property type="match status" value="1"/>
</dbReference>
<dbReference type="CDD" id="cd00165">
    <property type="entry name" value="S4"/>
    <property type="match status" value="1"/>
</dbReference>
<dbReference type="Gene3D" id="3.10.290.10">
    <property type="entry name" value="RNA-binding S4 domain"/>
    <property type="match status" value="1"/>
</dbReference>
<dbReference type="GO" id="GO:0042274">
    <property type="term" value="P:ribosomal small subunit biogenesis"/>
    <property type="evidence" value="ECO:0007669"/>
    <property type="project" value="TreeGrafter"/>
</dbReference>
<dbReference type="InterPro" id="IPR022801">
    <property type="entry name" value="Ribosomal_uS4"/>
</dbReference>
<evidence type="ECO:0000313" key="13">
    <source>
        <dbReference type="EMBL" id="XBX75090.1"/>
    </source>
</evidence>
<keyword evidence="6 10" id="KW-0689">Ribosomal protein</keyword>
<protein>
    <recommendedName>
        <fullName evidence="9 10">Small ribosomal subunit protein uS4</fullName>
    </recommendedName>
</protein>
<dbReference type="InterPro" id="IPR002942">
    <property type="entry name" value="S4_RNA-bd"/>
</dbReference>
<keyword evidence="4 10" id="KW-0699">rRNA-binding</keyword>
<dbReference type="RefSeq" id="WP_350343837.1">
    <property type="nucleotide sequence ID" value="NZ_CP158367.1"/>
</dbReference>
<comment type="similarity">
    <text evidence="3 10">Belongs to the universal ribosomal protein uS4 family.</text>
</comment>
<proteinExistence type="inferred from homology"/>
<dbReference type="SMART" id="SM00363">
    <property type="entry name" value="S4"/>
    <property type="match status" value="1"/>
</dbReference>
<dbReference type="GO" id="GO:0019843">
    <property type="term" value="F:rRNA binding"/>
    <property type="evidence" value="ECO:0007669"/>
    <property type="project" value="UniProtKB-UniRule"/>
</dbReference>
<dbReference type="NCBIfam" id="NF003717">
    <property type="entry name" value="PRK05327.1"/>
    <property type="match status" value="1"/>
</dbReference>
<evidence type="ECO:0000256" key="1">
    <source>
        <dbReference type="ARBA" id="ARBA00003004"/>
    </source>
</evidence>
<evidence type="ECO:0000256" key="6">
    <source>
        <dbReference type="ARBA" id="ARBA00022980"/>
    </source>
</evidence>
<dbReference type="NCBIfam" id="TIGR01017">
    <property type="entry name" value="rpsD_bact"/>
    <property type="match status" value="1"/>
</dbReference>
<dbReference type="SUPFAM" id="SSF55174">
    <property type="entry name" value="Alpha-L RNA-binding motif"/>
    <property type="match status" value="1"/>
</dbReference>
<comment type="subunit">
    <text evidence="8 10">Part of the 30S ribosomal subunit. Contacts protein S5. The interaction surface between S4 and S5 is involved in control of translational fidelity.</text>
</comment>
<evidence type="ECO:0000256" key="10">
    <source>
        <dbReference type="HAMAP-Rule" id="MF_01306"/>
    </source>
</evidence>
<dbReference type="Gene3D" id="1.10.1050.10">
    <property type="entry name" value="Ribosomal Protein S4 Delta 41, Chain A, domain 1"/>
    <property type="match status" value="1"/>
</dbReference>
<dbReference type="PROSITE" id="PS50889">
    <property type="entry name" value="S4"/>
    <property type="match status" value="1"/>
</dbReference>
<keyword evidence="7 10" id="KW-0687">Ribonucleoprotein</keyword>
<dbReference type="InterPro" id="IPR005709">
    <property type="entry name" value="Ribosomal_uS4_bac-type"/>
</dbReference>
<dbReference type="PANTHER" id="PTHR11831">
    <property type="entry name" value="30S 40S RIBOSOMAL PROTEIN"/>
    <property type="match status" value="1"/>
</dbReference>
<accession>A0AAU7VM21</accession>
<evidence type="ECO:0000256" key="7">
    <source>
        <dbReference type="ARBA" id="ARBA00023274"/>
    </source>
</evidence>
<evidence type="ECO:0000256" key="9">
    <source>
        <dbReference type="ARBA" id="ARBA00035254"/>
    </source>
</evidence>
<evidence type="ECO:0000256" key="4">
    <source>
        <dbReference type="ARBA" id="ARBA00022730"/>
    </source>
</evidence>
<evidence type="ECO:0000259" key="12">
    <source>
        <dbReference type="SMART" id="SM01390"/>
    </source>
</evidence>
<dbReference type="GO" id="GO:0003735">
    <property type="term" value="F:structural constituent of ribosome"/>
    <property type="evidence" value="ECO:0007669"/>
    <property type="project" value="InterPro"/>
</dbReference>
<dbReference type="Pfam" id="PF00163">
    <property type="entry name" value="Ribosomal_S4"/>
    <property type="match status" value="1"/>
</dbReference>
<reference evidence="13" key="1">
    <citation type="journal article" date="2013" name="Extremophiles">
        <title>Proteinivorax tanatarense gen. nov., sp. nov., an anaerobic, haloalkaliphilic, proteolytic bacterium isolated from a decaying algal bloom, and proposal of Proteinivoraceae fam. nov.</title>
        <authorList>
            <person name="Kevbrin V."/>
            <person name="Boltyanskaya Y."/>
            <person name="Zhilina T."/>
            <person name="Kolganova T."/>
            <person name="Lavrentjeva E."/>
            <person name="Kuznetsov B."/>
        </authorList>
    </citation>
    <scope>NUCLEOTIDE SEQUENCE</scope>
    <source>
        <strain evidence="13">Z-910T</strain>
    </source>
</reference>
<evidence type="ECO:0000256" key="8">
    <source>
        <dbReference type="ARBA" id="ARBA00025813"/>
    </source>
</evidence>
<evidence type="ECO:0000256" key="5">
    <source>
        <dbReference type="ARBA" id="ARBA00022884"/>
    </source>
</evidence>
<evidence type="ECO:0000256" key="3">
    <source>
        <dbReference type="ARBA" id="ARBA00007465"/>
    </source>
</evidence>
<dbReference type="HAMAP" id="MF_01306_B">
    <property type="entry name" value="Ribosomal_uS4_B"/>
    <property type="match status" value="1"/>
</dbReference>
<dbReference type="InterPro" id="IPR036986">
    <property type="entry name" value="S4_RNA-bd_sf"/>
</dbReference>
<keyword evidence="5 10" id="KW-0694">RNA-binding</keyword>
<evidence type="ECO:0000256" key="2">
    <source>
        <dbReference type="ARBA" id="ARBA00003866"/>
    </source>
</evidence>
<dbReference type="GO" id="GO:0015935">
    <property type="term" value="C:small ribosomal subunit"/>
    <property type="evidence" value="ECO:0007669"/>
    <property type="project" value="InterPro"/>
</dbReference>
<dbReference type="SMART" id="SM01390">
    <property type="entry name" value="Ribosomal_S4"/>
    <property type="match status" value="1"/>
</dbReference>
<dbReference type="InterPro" id="IPR001912">
    <property type="entry name" value="Ribosomal_uS4_N"/>
</dbReference>
<name>A0AAU7VM21_9FIRM</name>
<reference evidence="13" key="2">
    <citation type="submission" date="2024-06" db="EMBL/GenBank/DDBJ databases">
        <authorList>
            <person name="Petrova K.O."/>
            <person name="Toshchakov S.V."/>
            <person name="Boltjanskaja Y.V."/>
            <person name="Kevbrin V."/>
        </authorList>
    </citation>
    <scope>NUCLEOTIDE SEQUENCE</scope>
    <source>
        <strain evidence="13">Z-910T</strain>
    </source>
</reference>
<dbReference type="FunFam" id="1.10.1050.10:FF:000001">
    <property type="entry name" value="30S ribosomal protein S4"/>
    <property type="match status" value="1"/>
</dbReference>
<dbReference type="FunFam" id="3.10.290.10:FF:000001">
    <property type="entry name" value="30S ribosomal protein S4"/>
    <property type="match status" value="1"/>
</dbReference>